<dbReference type="AlphaFoldDB" id="A0A2P2MBQ5"/>
<accession>A0A2P2MBQ5</accession>
<reference evidence="1" key="1">
    <citation type="submission" date="2018-02" db="EMBL/GenBank/DDBJ databases">
        <title>Rhizophora mucronata_Transcriptome.</title>
        <authorList>
            <person name="Meera S.P."/>
            <person name="Sreeshan A."/>
            <person name="Augustine A."/>
        </authorList>
    </citation>
    <scope>NUCLEOTIDE SEQUENCE</scope>
    <source>
        <tissue evidence="1">Leaf</tissue>
    </source>
</reference>
<sequence>MVEPFTDILKALKASLSWAQKFIDQDWEDWNSDDPYLIFCYNKYALQIYPCDCVLKPDFNPKHVGHPANHKISLENNVKLHYSSSSCTDFLFVENPLKVGGQPCNGF</sequence>
<name>A0A2P2MBQ5_RHIMU</name>
<protein>
    <submittedName>
        <fullName evidence="1">Uncharacterized protein</fullName>
    </submittedName>
</protein>
<evidence type="ECO:0000313" key="1">
    <source>
        <dbReference type="EMBL" id="MBX27643.1"/>
    </source>
</evidence>
<organism evidence="1">
    <name type="scientific">Rhizophora mucronata</name>
    <name type="common">Asiatic mangrove</name>
    <dbReference type="NCBI Taxonomy" id="61149"/>
    <lineage>
        <taxon>Eukaryota</taxon>
        <taxon>Viridiplantae</taxon>
        <taxon>Streptophyta</taxon>
        <taxon>Embryophyta</taxon>
        <taxon>Tracheophyta</taxon>
        <taxon>Spermatophyta</taxon>
        <taxon>Magnoliopsida</taxon>
        <taxon>eudicotyledons</taxon>
        <taxon>Gunneridae</taxon>
        <taxon>Pentapetalae</taxon>
        <taxon>rosids</taxon>
        <taxon>fabids</taxon>
        <taxon>Malpighiales</taxon>
        <taxon>Rhizophoraceae</taxon>
        <taxon>Rhizophora</taxon>
    </lineage>
</organism>
<proteinExistence type="predicted"/>
<dbReference type="EMBL" id="GGEC01047159">
    <property type="protein sequence ID" value="MBX27643.1"/>
    <property type="molecule type" value="Transcribed_RNA"/>
</dbReference>